<keyword evidence="1" id="KW-0472">Membrane</keyword>
<sequence length="212" mass="22497">MKQGEVMVAVSVSLGMLVLAGAAVGGFVLVKKSQNAPAPSTVATPAPAPSGNTLPVGNGVVVPVGSSNAGWSAQQALEAERAREEAWRRADKISGLERDLATAHNEIKRLTDQLNVIDGQPVDPTFLASVADREWATCRNSGAWLTQAARCNNGNMEPRIRAAVTSEWGARTEAQKRPLLTRLSELNSQQLSLIANLRDLGVIKQPVAVRTT</sequence>
<evidence type="ECO:0000313" key="3">
    <source>
        <dbReference type="Proteomes" id="UP001423409"/>
    </source>
</evidence>
<dbReference type="EMBL" id="BAABQU010000007">
    <property type="protein sequence ID" value="GAA5439258.1"/>
    <property type="molecule type" value="Genomic_DNA"/>
</dbReference>
<name>A0ABP9U8X3_9DEIO</name>
<comment type="caution">
    <text evidence="2">The sequence shown here is derived from an EMBL/GenBank/DDBJ whole genome shotgun (WGS) entry which is preliminary data.</text>
</comment>
<accession>A0ABP9U8X3</accession>
<gene>
    <name evidence="2" type="ORF">Dcae01_00757</name>
</gene>
<keyword evidence="1" id="KW-1133">Transmembrane helix</keyword>
<dbReference type="RefSeq" id="WP_345442276.1">
    <property type="nucleotide sequence ID" value="NZ_BAABQU010000007.1"/>
</dbReference>
<reference evidence="2 3" key="1">
    <citation type="submission" date="2024-02" db="EMBL/GenBank/DDBJ databases">
        <title>Deinococcus caeni NBRC 101312.</title>
        <authorList>
            <person name="Ichikawa N."/>
            <person name="Katano-Makiyama Y."/>
            <person name="Hidaka K."/>
        </authorList>
    </citation>
    <scope>NUCLEOTIDE SEQUENCE [LARGE SCALE GENOMIC DNA]</scope>
    <source>
        <strain evidence="2 3">NBRC 101312</strain>
    </source>
</reference>
<keyword evidence="1" id="KW-0812">Transmembrane</keyword>
<proteinExistence type="predicted"/>
<evidence type="ECO:0000256" key="1">
    <source>
        <dbReference type="SAM" id="Phobius"/>
    </source>
</evidence>
<keyword evidence="3" id="KW-1185">Reference proteome</keyword>
<protein>
    <submittedName>
        <fullName evidence="2">Uncharacterized protein</fullName>
    </submittedName>
</protein>
<feature type="transmembrane region" description="Helical" evidence="1">
    <location>
        <begin position="6"/>
        <end position="30"/>
    </location>
</feature>
<organism evidence="2 3">
    <name type="scientific">Deinococcus caeni</name>
    <dbReference type="NCBI Taxonomy" id="569127"/>
    <lineage>
        <taxon>Bacteria</taxon>
        <taxon>Thermotogati</taxon>
        <taxon>Deinococcota</taxon>
        <taxon>Deinococci</taxon>
        <taxon>Deinococcales</taxon>
        <taxon>Deinococcaceae</taxon>
        <taxon>Deinococcus</taxon>
    </lineage>
</organism>
<dbReference type="Proteomes" id="UP001423409">
    <property type="component" value="Unassembled WGS sequence"/>
</dbReference>
<evidence type="ECO:0000313" key="2">
    <source>
        <dbReference type="EMBL" id="GAA5439258.1"/>
    </source>
</evidence>